<dbReference type="Proteomes" id="UP000186309">
    <property type="component" value="Chromosome"/>
</dbReference>
<evidence type="ECO:0000256" key="3">
    <source>
        <dbReference type="ARBA" id="ARBA00022777"/>
    </source>
</evidence>
<dbReference type="SUPFAM" id="SSF52540">
    <property type="entry name" value="P-loop containing nucleoside triphosphate hydrolases"/>
    <property type="match status" value="1"/>
</dbReference>
<feature type="coiled-coil region" evidence="6">
    <location>
        <begin position="305"/>
        <end position="355"/>
    </location>
</feature>
<evidence type="ECO:0000256" key="1">
    <source>
        <dbReference type="ARBA" id="ARBA00022679"/>
    </source>
</evidence>
<dbReference type="InterPro" id="IPR027417">
    <property type="entry name" value="P-loop_NTPase"/>
</dbReference>
<dbReference type="GO" id="GO:0004715">
    <property type="term" value="F:non-membrane spanning protein tyrosine kinase activity"/>
    <property type="evidence" value="ECO:0007669"/>
    <property type="project" value="UniProtKB-EC"/>
</dbReference>
<proteinExistence type="predicted"/>
<keyword evidence="8" id="KW-0812">Transmembrane</keyword>
<accession>A0A1U7CRT6</accession>
<name>A0A1U7CRT6_9BACT</name>
<protein>
    <submittedName>
        <fullName evidence="10">Tyrosine-protein kinase YwqD</fullName>
        <ecNumber evidence="10">2.7.10.2</ecNumber>
    </submittedName>
</protein>
<keyword evidence="5" id="KW-0829">Tyrosine-protein kinase</keyword>
<gene>
    <name evidence="10" type="primary">ywqD</name>
    <name evidence="10" type="ORF">BSF38_03185</name>
</gene>
<keyword evidence="3 10" id="KW-0418">Kinase</keyword>
<keyword evidence="4" id="KW-0067">ATP-binding</keyword>
<dbReference type="RefSeq" id="WP_083712983.1">
    <property type="nucleotide sequence ID" value="NZ_CP019082.1"/>
</dbReference>
<feature type="region of interest" description="Disordered" evidence="7">
    <location>
        <begin position="744"/>
        <end position="764"/>
    </location>
</feature>
<evidence type="ECO:0000256" key="8">
    <source>
        <dbReference type="SAM" id="Phobius"/>
    </source>
</evidence>
<dbReference type="InterPro" id="IPR050445">
    <property type="entry name" value="Bact_polysacc_biosynth/exp"/>
</dbReference>
<keyword evidence="1 10" id="KW-0808">Transferase</keyword>
<evidence type="ECO:0000256" key="2">
    <source>
        <dbReference type="ARBA" id="ARBA00022741"/>
    </source>
</evidence>
<dbReference type="InterPro" id="IPR025669">
    <property type="entry name" value="AAA_dom"/>
</dbReference>
<dbReference type="PANTHER" id="PTHR32309">
    <property type="entry name" value="TYROSINE-PROTEIN KINASE"/>
    <property type="match status" value="1"/>
</dbReference>
<dbReference type="STRING" id="1387353.BSF38_03185"/>
<dbReference type="Pfam" id="PF13614">
    <property type="entry name" value="AAA_31"/>
    <property type="match status" value="1"/>
</dbReference>
<dbReference type="Gene3D" id="3.40.50.300">
    <property type="entry name" value="P-loop containing nucleotide triphosphate hydrolases"/>
    <property type="match status" value="1"/>
</dbReference>
<dbReference type="InterPro" id="IPR005702">
    <property type="entry name" value="Wzc-like_C"/>
</dbReference>
<dbReference type="CDD" id="cd05387">
    <property type="entry name" value="BY-kinase"/>
    <property type="match status" value="1"/>
</dbReference>
<dbReference type="AlphaFoldDB" id="A0A1U7CRT6"/>
<keyword evidence="8" id="KW-1133">Transmembrane helix</keyword>
<feature type="coiled-coil region" evidence="6">
    <location>
        <begin position="211"/>
        <end position="238"/>
    </location>
</feature>
<evidence type="ECO:0000313" key="10">
    <source>
        <dbReference type="EMBL" id="APW61660.1"/>
    </source>
</evidence>
<keyword evidence="11" id="KW-1185">Reference proteome</keyword>
<evidence type="ECO:0000256" key="6">
    <source>
        <dbReference type="SAM" id="Coils"/>
    </source>
</evidence>
<feature type="coiled-coil region" evidence="6">
    <location>
        <begin position="402"/>
        <end position="429"/>
    </location>
</feature>
<feature type="transmembrane region" description="Helical" evidence="8">
    <location>
        <begin position="64"/>
        <end position="83"/>
    </location>
</feature>
<keyword evidence="2" id="KW-0547">Nucleotide-binding</keyword>
<reference evidence="11" key="1">
    <citation type="submission" date="2016-12" db="EMBL/GenBank/DDBJ databases">
        <title>Comparative genomics of four Isosphaeraceae planctomycetes: a common pool of plasmids and glycoside hydrolase genes.</title>
        <authorList>
            <person name="Ivanova A."/>
        </authorList>
    </citation>
    <scope>NUCLEOTIDE SEQUENCE [LARGE SCALE GENOMIC DNA]</scope>
    <source>
        <strain evidence="11">PX4</strain>
    </source>
</reference>
<dbReference type="PANTHER" id="PTHR32309:SF31">
    <property type="entry name" value="CAPSULAR EXOPOLYSACCHARIDE FAMILY"/>
    <property type="match status" value="1"/>
</dbReference>
<dbReference type="KEGG" id="pbor:BSF38_03185"/>
<dbReference type="NCBIfam" id="TIGR01007">
    <property type="entry name" value="eps_fam"/>
    <property type="match status" value="1"/>
</dbReference>
<feature type="domain" description="AAA" evidence="9">
    <location>
        <begin position="552"/>
        <end position="681"/>
    </location>
</feature>
<organism evidence="10 11">
    <name type="scientific">Paludisphaera borealis</name>
    <dbReference type="NCBI Taxonomy" id="1387353"/>
    <lineage>
        <taxon>Bacteria</taxon>
        <taxon>Pseudomonadati</taxon>
        <taxon>Planctomycetota</taxon>
        <taxon>Planctomycetia</taxon>
        <taxon>Isosphaerales</taxon>
        <taxon>Isosphaeraceae</taxon>
        <taxon>Paludisphaera</taxon>
    </lineage>
</organism>
<evidence type="ECO:0000256" key="5">
    <source>
        <dbReference type="ARBA" id="ARBA00023137"/>
    </source>
</evidence>
<dbReference type="EC" id="2.7.10.2" evidence="10"/>
<dbReference type="GO" id="GO:0005524">
    <property type="term" value="F:ATP binding"/>
    <property type="evidence" value="ECO:0007669"/>
    <property type="project" value="UniProtKB-KW"/>
</dbReference>
<evidence type="ECO:0000259" key="9">
    <source>
        <dbReference type="Pfam" id="PF13614"/>
    </source>
</evidence>
<evidence type="ECO:0000313" key="11">
    <source>
        <dbReference type="Proteomes" id="UP000186309"/>
    </source>
</evidence>
<evidence type="ECO:0000256" key="7">
    <source>
        <dbReference type="SAM" id="MobiDB-lite"/>
    </source>
</evidence>
<dbReference type="EMBL" id="CP019082">
    <property type="protein sequence ID" value="APW61660.1"/>
    <property type="molecule type" value="Genomic_DNA"/>
</dbReference>
<keyword evidence="8" id="KW-0472">Membrane</keyword>
<sequence length="773" mass="84081">MDGIAPYRGQSASINPALNAQANGGGAIAPPHRPAPSGFAAPHAPDPSAVKTPAHYLGAARRRIWLILAVAVPLSIVSSIFALRQPKIYQARAELMIEPPQLDPILSTLVSQDVGRIDAAAHDKYAPNMVARLTGKALADRVVSSSRLAPELAALDDPAQELIVNNIRVVPIGKTNMYYYVTLEGKDPALTKRLLEGLLEELKSVAHTESHDKLEGTVEYAEQNLDQLKKDAAELHAAMLAKLKSVGTIGPGGKNILEMRYDSFGQSLALKQARLAEMNQKMMFAQIWPGAEGGGPAASPRDERMAMLQAEKHRLMKNLAHLKSTTRRFNDDPAARETSEQLDDVMNEIEEIGRMGSFKTRMAKNPAEMIFEKQMREIEDDQAEQQAMLSEIHEVMPKHQEFMSLMEDRQQARLKIAAAESEIKSFKTLMKSQKEPVRVPDNVVEPTVPIKPNRLLTIAMGLIVSFGLGFALVFVLEHFDHSVRVPEHVSHGLATPLLGVVPRITRSALTHRGGHLWTSAAPDSLAADAFRNVRASLLGVADRHGPIVSLLVTSAKAGDGKSTAALNLAATCARAGERTLLLDVDLRRPSLNDVFPADDDDDDARLGLVDVLRGAVPWQQTLRRTDLHNLDFIPTGDPRDVPIEILGTLELRQLLSALSHHYDRVILDGPAVLGMADCRVLGRMVDASVLVVRAGVHQIVTLQRAKAVLEQSQVEIAGVIVNSLSEGVQNWSSYGYPSTPVGFPPRRDRALPAASTTNQPDDEALLVAASAGR</sequence>
<feature type="region of interest" description="Disordered" evidence="7">
    <location>
        <begin position="22"/>
        <end position="45"/>
    </location>
</feature>
<evidence type="ECO:0000256" key="4">
    <source>
        <dbReference type="ARBA" id="ARBA00022840"/>
    </source>
</evidence>
<keyword evidence="6" id="KW-0175">Coiled coil</keyword>